<dbReference type="Proteomes" id="UP000183107">
    <property type="component" value="Unassembled WGS sequence"/>
</dbReference>
<evidence type="ECO:0000256" key="2">
    <source>
        <dbReference type="ARBA" id="ARBA00005866"/>
    </source>
</evidence>
<dbReference type="Pfam" id="PF01263">
    <property type="entry name" value="Aldose_epim"/>
    <property type="match status" value="1"/>
</dbReference>
<evidence type="ECO:0000313" key="7">
    <source>
        <dbReference type="Proteomes" id="UP000183107"/>
    </source>
</evidence>
<dbReference type="InterPro" id="IPR011013">
    <property type="entry name" value="Gal_mutarotase_sf_dom"/>
</dbReference>
<feature type="active site" evidence="5">
    <location>
        <position position="170"/>
    </location>
</feature>
<evidence type="ECO:0000256" key="4">
    <source>
        <dbReference type="PIRNR" id="PIRNR016020"/>
    </source>
</evidence>
<dbReference type="EMBL" id="FOVJ01000001">
    <property type="protein sequence ID" value="SFN36052.1"/>
    <property type="molecule type" value="Genomic_DNA"/>
</dbReference>
<dbReference type="PANTHER" id="PTHR11122">
    <property type="entry name" value="APOSPORY-ASSOCIATED PROTEIN C-RELATED"/>
    <property type="match status" value="1"/>
</dbReference>
<name>A0A1I4YDH6_9PROT</name>
<comment type="catalytic activity">
    <reaction evidence="1">
        <text>alpha-D-glucose 6-phosphate = beta-D-glucose 6-phosphate</text>
        <dbReference type="Rhea" id="RHEA:16249"/>
        <dbReference type="ChEBI" id="CHEBI:58225"/>
        <dbReference type="ChEBI" id="CHEBI:58247"/>
        <dbReference type="EC" id="5.1.3.15"/>
    </reaction>
</comment>
<dbReference type="GO" id="GO:0005737">
    <property type="term" value="C:cytoplasm"/>
    <property type="evidence" value="ECO:0007669"/>
    <property type="project" value="TreeGrafter"/>
</dbReference>
<dbReference type="CDD" id="cd09020">
    <property type="entry name" value="D-hex-6-P-epi_like"/>
    <property type="match status" value="1"/>
</dbReference>
<dbReference type="GO" id="GO:0005975">
    <property type="term" value="P:carbohydrate metabolic process"/>
    <property type="evidence" value="ECO:0007669"/>
    <property type="project" value="InterPro"/>
</dbReference>
<evidence type="ECO:0000256" key="5">
    <source>
        <dbReference type="PIRSR" id="PIRSR016020-1"/>
    </source>
</evidence>
<proteinExistence type="inferred from homology"/>
<dbReference type="OrthoDB" id="9790727at2"/>
<keyword evidence="3 4" id="KW-0413">Isomerase</keyword>
<evidence type="ECO:0000256" key="1">
    <source>
        <dbReference type="ARBA" id="ARBA00001096"/>
    </source>
</evidence>
<dbReference type="InterPro" id="IPR014718">
    <property type="entry name" value="GH-type_carb-bd"/>
</dbReference>
<organism evidence="6 7">
    <name type="scientific">Nitrosospira briensis</name>
    <dbReference type="NCBI Taxonomy" id="35799"/>
    <lineage>
        <taxon>Bacteria</taxon>
        <taxon>Pseudomonadati</taxon>
        <taxon>Pseudomonadota</taxon>
        <taxon>Betaproteobacteria</taxon>
        <taxon>Nitrosomonadales</taxon>
        <taxon>Nitrosomonadaceae</taxon>
        <taxon>Nitrosospira</taxon>
    </lineage>
</organism>
<sequence length="313" mass="34292">MNIEQLNNDYGIADQVKFIEGAGGFPFIKIDNAKAGAVISVYGGQVLSFQPANEPHNLMFLSESAYYQPGKSIKGGTPICWPWFGPDPEQLGRPSHGFVRTLFWNVAGTETTADGDSKVTLGLTDTAETRAIWPHGFSLSLAITVGDSLNLELITRNTTSQTFHITQALHTYFRVGHIDQVAISGLDGTEYIDKADNALLKLQTGTITIGTEVDRIYRDVDRELLIDDAMFGRRIRIKSTGSKTAVVWNPWAKISTGMGDLKDDDYERFVCVETANAGSDIVKVGPNAECRLGANYHIERTLPELSNDFPTAA</sequence>
<evidence type="ECO:0000256" key="3">
    <source>
        <dbReference type="ARBA" id="ARBA00023235"/>
    </source>
</evidence>
<dbReference type="GO" id="GO:0047938">
    <property type="term" value="F:glucose-6-phosphate 1-epimerase activity"/>
    <property type="evidence" value="ECO:0007669"/>
    <property type="project" value="UniProtKB-UniRule"/>
</dbReference>
<dbReference type="RefSeq" id="WP_074794499.1">
    <property type="nucleotide sequence ID" value="NZ_FOVJ01000001.1"/>
</dbReference>
<dbReference type="AlphaFoldDB" id="A0A1I4YDH6"/>
<accession>A0A1I4YDH6</accession>
<comment type="similarity">
    <text evidence="2 4">Belongs to the glucose-6-phosphate 1-epimerase family.</text>
</comment>
<dbReference type="GO" id="GO:0030246">
    <property type="term" value="F:carbohydrate binding"/>
    <property type="evidence" value="ECO:0007669"/>
    <property type="project" value="UniProtKB-UniRule"/>
</dbReference>
<dbReference type="STRING" id="1266925.GCA_000619905_00350"/>
<dbReference type="Gene3D" id="2.70.98.10">
    <property type="match status" value="1"/>
</dbReference>
<dbReference type="PANTHER" id="PTHR11122:SF13">
    <property type="entry name" value="GLUCOSE-6-PHOSPHATE 1-EPIMERASE"/>
    <property type="match status" value="1"/>
</dbReference>
<dbReference type="SUPFAM" id="SSF74650">
    <property type="entry name" value="Galactose mutarotase-like"/>
    <property type="match status" value="1"/>
</dbReference>
<protein>
    <recommendedName>
        <fullName evidence="4">Putative glucose-6-phosphate 1-epimerase</fullName>
        <ecNumber evidence="4">5.1.3.15</ecNumber>
    </recommendedName>
</protein>
<dbReference type="InterPro" id="IPR025532">
    <property type="entry name" value="G6P_1-epimerase"/>
</dbReference>
<evidence type="ECO:0000313" key="6">
    <source>
        <dbReference type="EMBL" id="SFN36052.1"/>
    </source>
</evidence>
<dbReference type="PIRSF" id="PIRSF016020">
    <property type="entry name" value="PHexose_mutarotase"/>
    <property type="match status" value="1"/>
</dbReference>
<dbReference type="EC" id="5.1.3.15" evidence="4"/>
<dbReference type="InterPro" id="IPR008183">
    <property type="entry name" value="Aldose_1/G6P_1-epimerase"/>
</dbReference>
<feature type="active site" evidence="5">
    <location>
        <position position="273"/>
    </location>
</feature>
<keyword evidence="7" id="KW-1185">Reference proteome</keyword>
<reference evidence="7" key="1">
    <citation type="submission" date="2016-10" db="EMBL/GenBank/DDBJ databases">
        <authorList>
            <person name="Varghese N."/>
        </authorList>
    </citation>
    <scope>NUCLEOTIDE SEQUENCE [LARGE SCALE GENOMIC DNA]</scope>
    <source>
        <strain evidence="7">Nsp8</strain>
    </source>
</reference>
<gene>
    <name evidence="6" type="ORF">SAMN05216386_0639</name>
</gene>